<evidence type="ECO:0000259" key="8">
    <source>
        <dbReference type="Pfam" id="PF02852"/>
    </source>
</evidence>
<dbReference type="InterPro" id="IPR016156">
    <property type="entry name" value="FAD/NAD-linked_Rdtase_dimer_sf"/>
</dbReference>
<feature type="compositionally biased region" description="Basic residues" evidence="7">
    <location>
        <begin position="439"/>
        <end position="448"/>
    </location>
</feature>
<dbReference type="PRINTS" id="PR00368">
    <property type="entry name" value="FADPNR"/>
</dbReference>
<dbReference type="Proteomes" id="UP000218231">
    <property type="component" value="Unassembled WGS sequence"/>
</dbReference>
<comment type="similarity">
    <text evidence="1">Belongs to the class-I pyridine nucleotide-disulfide oxidoreductase family.</text>
</comment>
<dbReference type="AlphaFoldDB" id="A0A2A2KJ55"/>
<evidence type="ECO:0000256" key="2">
    <source>
        <dbReference type="ARBA" id="ARBA00012608"/>
    </source>
</evidence>
<feature type="domain" description="Pyridine nucleotide-disulphide oxidoreductase dimerisation" evidence="8">
    <location>
        <begin position="172"/>
        <end position="243"/>
    </location>
</feature>
<keyword evidence="4" id="KW-0274">FAD</keyword>
<comment type="catalytic activity">
    <reaction evidence="6">
        <text>N(6)-[(R)-dihydrolipoyl]-L-lysyl-[protein] + NAD(+) = N(6)-[(R)-lipoyl]-L-lysyl-[protein] + NADH + H(+)</text>
        <dbReference type="Rhea" id="RHEA:15045"/>
        <dbReference type="Rhea" id="RHEA-COMP:10474"/>
        <dbReference type="Rhea" id="RHEA-COMP:10475"/>
        <dbReference type="ChEBI" id="CHEBI:15378"/>
        <dbReference type="ChEBI" id="CHEBI:57540"/>
        <dbReference type="ChEBI" id="CHEBI:57945"/>
        <dbReference type="ChEBI" id="CHEBI:83099"/>
        <dbReference type="ChEBI" id="CHEBI:83100"/>
        <dbReference type="EC" id="1.8.1.4"/>
    </reaction>
</comment>
<dbReference type="InterPro" id="IPR036188">
    <property type="entry name" value="FAD/NAD-bd_sf"/>
</dbReference>
<evidence type="ECO:0000259" key="9">
    <source>
        <dbReference type="Pfam" id="PF07992"/>
    </source>
</evidence>
<dbReference type="Pfam" id="PF02852">
    <property type="entry name" value="Pyr_redox_dim"/>
    <property type="match status" value="1"/>
</dbReference>
<dbReference type="SUPFAM" id="SSF55424">
    <property type="entry name" value="FAD/NAD-linked reductases, dimerisation (C-terminal) domain"/>
    <property type="match status" value="1"/>
</dbReference>
<dbReference type="SUPFAM" id="SSF51905">
    <property type="entry name" value="FAD/NAD(P)-binding domain"/>
    <property type="match status" value="1"/>
</dbReference>
<dbReference type="GO" id="GO:0004148">
    <property type="term" value="F:dihydrolipoyl dehydrogenase (NADH) activity"/>
    <property type="evidence" value="ECO:0007669"/>
    <property type="project" value="UniProtKB-EC"/>
</dbReference>
<evidence type="ECO:0000256" key="5">
    <source>
        <dbReference type="ARBA" id="ARBA00023027"/>
    </source>
</evidence>
<feature type="domain" description="FAD/NAD(P)-binding" evidence="9">
    <location>
        <begin position="2"/>
        <end position="153"/>
    </location>
</feature>
<comment type="caution">
    <text evidence="10">The sequence shown here is derived from an EMBL/GenBank/DDBJ whole genome shotgun (WGS) entry which is preliminary data.</text>
</comment>
<keyword evidence="11" id="KW-1185">Reference proteome</keyword>
<evidence type="ECO:0000256" key="6">
    <source>
        <dbReference type="ARBA" id="ARBA00049187"/>
    </source>
</evidence>
<dbReference type="Pfam" id="PF07992">
    <property type="entry name" value="Pyr_redox_2"/>
    <property type="match status" value="1"/>
</dbReference>
<dbReference type="STRING" id="2018661.A0A2A2KJ55"/>
<dbReference type="InterPro" id="IPR023753">
    <property type="entry name" value="FAD/NAD-binding_dom"/>
</dbReference>
<dbReference type="GO" id="GO:0006103">
    <property type="term" value="P:2-oxoglutarate metabolic process"/>
    <property type="evidence" value="ECO:0007669"/>
    <property type="project" value="TreeGrafter"/>
</dbReference>
<protein>
    <recommendedName>
        <fullName evidence="2">dihydrolipoyl dehydrogenase</fullName>
        <ecNumber evidence="2">1.8.1.4</ecNumber>
    </recommendedName>
</protein>
<evidence type="ECO:0000256" key="1">
    <source>
        <dbReference type="ARBA" id="ARBA00007532"/>
    </source>
</evidence>
<evidence type="ECO:0000313" key="11">
    <source>
        <dbReference type="Proteomes" id="UP000218231"/>
    </source>
</evidence>
<dbReference type="EC" id="1.8.1.4" evidence="2"/>
<accession>A0A2A2KJ55</accession>
<reference evidence="10 11" key="1">
    <citation type="journal article" date="2017" name="Curr. Biol.">
        <title>Genome architecture and evolution of a unichromosomal asexual nematode.</title>
        <authorList>
            <person name="Fradin H."/>
            <person name="Zegar C."/>
            <person name="Gutwein M."/>
            <person name="Lucas J."/>
            <person name="Kovtun M."/>
            <person name="Corcoran D."/>
            <person name="Baugh L.R."/>
            <person name="Kiontke K."/>
            <person name="Gunsalus K."/>
            <person name="Fitch D.H."/>
            <person name="Piano F."/>
        </authorList>
    </citation>
    <scope>NUCLEOTIDE SEQUENCE [LARGE SCALE GENOMIC DNA]</scope>
    <source>
        <strain evidence="10">PF1309</strain>
    </source>
</reference>
<keyword evidence="5" id="KW-0520">NAD</keyword>
<gene>
    <name evidence="10" type="ORF">WR25_04966</name>
</gene>
<dbReference type="GO" id="GO:0050660">
    <property type="term" value="F:flavin adenine dinucleotide binding"/>
    <property type="evidence" value="ECO:0007669"/>
    <property type="project" value="TreeGrafter"/>
</dbReference>
<dbReference type="InterPro" id="IPR050151">
    <property type="entry name" value="Class-I_Pyr_Nuc-Dis_Oxidored"/>
</dbReference>
<dbReference type="Gene3D" id="3.30.390.30">
    <property type="match status" value="1"/>
</dbReference>
<dbReference type="PANTHER" id="PTHR22912">
    <property type="entry name" value="DISULFIDE OXIDOREDUCTASE"/>
    <property type="match status" value="1"/>
</dbReference>
<dbReference type="OrthoDB" id="361797at2759"/>
<dbReference type="PRINTS" id="PR00411">
    <property type="entry name" value="PNDRDTASEI"/>
</dbReference>
<evidence type="ECO:0000256" key="7">
    <source>
        <dbReference type="SAM" id="MobiDB-lite"/>
    </source>
</evidence>
<organism evidence="10 11">
    <name type="scientific">Diploscapter pachys</name>
    <dbReference type="NCBI Taxonomy" id="2018661"/>
    <lineage>
        <taxon>Eukaryota</taxon>
        <taxon>Metazoa</taxon>
        <taxon>Ecdysozoa</taxon>
        <taxon>Nematoda</taxon>
        <taxon>Chromadorea</taxon>
        <taxon>Rhabditida</taxon>
        <taxon>Rhabditina</taxon>
        <taxon>Rhabditomorpha</taxon>
        <taxon>Rhabditoidea</taxon>
        <taxon>Rhabditidae</taxon>
        <taxon>Diploscapter</taxon>
    </lineage>
</organism>
<proteinExistence type="inferred from homology"/>
<evidence type="ECO:0000256" key="3">
    <source>
        <dbReference type="ARBA" id="ARBA00022630"/>
    </source>
</evidence>
<dbReference type="PANTHER" id="PTHR22912:SF151">
    <property type="entry name" value="DIHYDROLIPOYL DEHYDROGENASE, MITOCHONDRIAL"/>
    <property type="match status" value="1"/>
</dbReference>
<dbReference type="EMBL" id="LIAE01008449">
    <property type="protein sequence ID" value="PAV73965.1"/>
    <property type="molecule type" value="Genomic_DNA"/>
</dbReference>
<evidence type="ECO:0000313" key="10">
    <source>
        <dbReference type="EMBL" id="PAV73965.1"/>
    </source>
</evidence>
<dbReference type="Gene3D" id="3.50.50.60">
    <property type="entry name" value="FAD/NAD(P)-binding domain"/>
    <property type="match status" value="2"/>
</dbReference>
<evidence type="ECO:0000256" key="4">
    <source>
        <dbReference type="ARBA" id="ARBA00022827"/>
    </source>
</evidence>
<feature type="region of interest" description="Disordered" evidence="7">
    <location>
        <begin position="409"/>
        <end position="475"/>
    </location>
</feature>
<feature type="region of interest" description="Disordered" evidence="7">
    <location>
        <begin position="340"/>
        <end position="371"/>
    </location>
</feature>
<keyword evidence="3" id="KW-0285">Flavoprotein</keyword>
<sequence length="596" mass="63251">MVVIGGGVIGLELGSVWRRLGAKVTVVEYLDQILPGFDGDVRKEAQKIFKKQGMEFKLSTKVTGVTVAGDTATLTVEPAAGGAAETITADAVLLAIGRKPNTDGLNLEAAGLSVNGRGQVEIDHDFATSVAGIWAIGDVAPGLMLAHKAEDEGIAVAENIAGLTGIVNHDVIPSVVYTMPEFAGVGLTEEAAKAKGEIKVGKFPMMANSRAKTNHEPDGFVKIIADAKTDRVVGVWAIASGAERSRADLEAEWLELTRGTLPGLARSRVWPVRADHCFQRILLDAVVGGVWYDAVAGRPAYRCIDGGLLARAVALGHDVVEGWADLAALNRQSLAWRRARKGNPTRSVTPDLVRIPPGRGATRGREAPHAPSLRTWSGVHRAAGAAFEPPAVPLAAEWTPERVRGDRVFGASDARGGERGGGGVGCRSGDRSSPPSGGPRRRSRHRPVRPAQVPVRRHDKDRAPPAPLRPGRSSPLHRIGQWVIRHQTDASAAFGAKLAEVEREAVFGRLDLAVVAHDREHRVNLNVRVVEALTRGDEGAGFEKVLAPDALAGQRIAEADAELPQALHFAEHRAQAAAAPVHDDVEMILQVAPDTG</sequence>
<dbReference type="InterPro" id="IPR004099">
    <property type="entry name" value="Pyr_nucl-diS_OxRdtase_dimer"/>
</dbReference>
<name>A0A2A2KJ55_9BILA</name>